<name>A0A8X6X9I4_9ARAC</name>
<sequence length="57" mass="6547">LKFSLLQYNGIDTFDERKLKFFFTYNPAYEAGTVRMAVTVSIHATLTITVLPEDMLD</sequence>
<reference evidence="1" key="1">
    <citation type="submission" date="2020-08" db="EMBL/GenBank/DDBJ databases">
        <title>Multicomponent nature underlies the extraordinary mechanical properties of spider dragline silk.</title>
        <authorList>
            <person name="Kono N."/>
            <person name="Nakamura H."/>
            <person name="Mori M."/>
            <person name="Yoshida Y."/>
            <person name="Ohtoshi R."/>
            <person name="Malay A.D."/>
            <person name="Moran D.A.P."/>
            <person name="Tomita M."/>
            <person name="Numata K."/>
            <person name="Arakawa K."/>
        </authorList>
    </citation>
    <scope>NUCLEOTIDE SEQUENCE</scope>
</reference>
<proteinExistence type="predicted"/>
<protein>
    <submittedName>
        <fullName evidence="1">Uncharacterized protein</fullName>
    </submittedName>
</protein>
<keyword evidence="2" id="KW-1185">Reference proteome</keyword>
<dbReference type="AlphaFoldDB" id="A0A8X6X9I4"/>
<evidence type="ECO:0000313" key="1">
    <source>
        <dbReference type="EMBL" id="GFY48715.1"/>
    </source>
</evidence>
<accession>A0A8X6X9I4</accession>
<organism evidence="1 2">
    <name type="scientific">Trichonephila inaurata madagascariensis</name>
    <dbReference type="NCBI Taxonomy" id="2747483"/>
    <lineage>
        <taxon>Eukaryota</taxon>
        <taxon>Metazoa</taxon>
        <taxon>Ecdysozoa</taxon>
        <taxon>Arthropoda</taxon>
        <taxon>Chelicerata</taxon>
        <taxon>Arachnida</taxon>
        <taxon>Araneae</taxon>
        <taxon>Araneomorphae</taxon>
        <taxon>Entelegynae</taxon>
        <taxon>Araneoidea</taxon>
        <taxon>Nephilidae</taxon>
        <taxon>Trichonephila</taxon>
        <taxon>Trichonephila inaurata</taxon>
    </lineage>
</organism>
<comment type="caution">
    <text evidence="1">The sequence shown here is derived from an EMBL/GenBank/DDBJ whole genome shotgun (WGS) entry which is preliminary data.</text>
</comment>
<dbReference type="Proteomes" id="UP000886998">
    <property type="component" value="Unassembled WGS sequence"/>
</dbReference>
<dbReference type="EMBL" id="BMAV01006639">
    <property type="protein sequence ID" value="GFY48715.1"/>
    <property type="molecule type" value="Genomic_DNA"/>
</dbReference>
<evidence type="ECO:0000313" key="2">
    <source>
        <dbReference type="Proteomes" id="UP000886998"/>
    </source>
</evidence>
<gene>
    <name evidence="1" type="ORF">TNIN_1381</name>
</gene>
<feature type="non-terminal residue" evidence="1">
    <location>
        <position position="1"/>
    </location>
</feature>